<sequence>MTNSTPRLRPGHPSPLGSRWDGQGTNFALYSENATGVTLCLFDDAGQETQYPLTERTAFVWHGYVPGVRPGQRYGYRVNGEYNPDAGLRFNPSVVLTDPYARSLAGTEQFDQGVFAYAMGGNEDYEMAQDDQHGAPKAVVVDDNFDWQGDALPDVPFHQSVIYEAHVKGLTMLHPDVPEHLRGTYAGMATEPVLNYLKDLGITAIELMPVHQHVDDPFLLDKGLTNYWGYSSLAFFAPDVRYSAYANRGDGTGEIGGEVREFKELVRALHGAGIEVILDVVYNHTAEGNHMGPTFSFKGIDNPTYYRLVGDNARFYYDTTGTGNSLNVRHPQTLQLIMDSLRYWIQEMHVDGFRFDLASTLARGLHEVDQLSSFFTIIHQDPIISGVKLIAEPWDVGEGGYQVGNFPIHWAEWNGIYRDDMRKFWKGEGGLASDMGYRLTGSSDLYKDDGRAPYASINFVTAHDGFTLRDSVSYNDKHNDANGENNQDGHNDNQSWNCGAEGPTDDPEINALRARQQRNILATLLLSQGTPMILGGDEFGRTQQGNNNAYCQDNELSWFDWQSQDTALLDFTRRLIQLRRDHPALHRRKFFSGRPIRGEVTDIVWLRHDGQQMDDQDWNNNQTQSFGMFLDGNGLNDQDRMGEPLRDDHLLMLCSASHVDLPFVLPELGGCNEWEVLLDTDDDAAGRDGSEAKRVTAGTEVNLTARSVQLYRCKRD</sequence>
<dbReference type="Gene3D" id="2.60.40.10">
    <property type="entry name" value="Immunoglobulins"/>
    <property type="match status" value="1"/>
</dbReference>
<dbReference type="Pfam" id="PF00128">
    <property type="entry name" value="Alpha-amylase"/>
    <property type="match status" value="1"/>
</dbReference>
<comment type="similarity">
    <text evidence="1">Belongs to the glycosyl hydrolase 13 family.</text>
</comment>
<feature type="domain" description="Glycosyl hydrolase family 13 catalytic" evidence="5">
    <location>
        <begin position="160"/>
        <end position="579"/>
    </location>
</feature>
<keyword evidence="7" id="KW-1185">Reference proteome</keyword>
<dbReference type="InterPro" id="IPR013783">
    <property type="entry name" value="Ig-like_fold"/>
</dbReference>
<dbReference type="InterPro" id="IPR013780">
    <property type="entry name" value="Glyco_hydro_b"/>
</dbReference>
<dbReference type="InterPro" id="IPR014756">
    <property type="entry name" value="Ig_E-set"/>
</dbReference>
<reference evidence="6" key="1">
    <citation type="journal article" date="2014" name="Int. J. Syst. Evol. Microbiol.">
        <title>Complete genome sequence of Corynebacterium casei LMG S-19264T (=DSM 44701T), isolated from a smear-ripened cheese.</title>
        <authorList>
            <consortium name="US DOE Joint Genome Institute (JGI-PGF)"/>
            <person name="Walter F."/>
            <person name="Albersmeier A."/>
            <person name="Kalinowski J."/>
            <person name="Ruckert C."/>
        </authorList>
    </citation>
    <scope>NUCLEOTIDE SEQUENCE</scope>
    <source>
        <strain evidence="6">JCM 14371</strain>
    </source>
</reference>
<dbReference type="SUPFAM" id="SSF51445">
    <property type="entry name" value="(Trans)glycosidases"/>
    <property type="match status" value="1"/>
</dbReference>
<protein>
    <submittedName>
        <fullName evidence="6">Glycogen operon protein GlgX homolog</fullName>
    </submittedName>
</protein>
<dbReference type="InterPro" id="IPR044505">
    <property type="entry name" value="GlgX_Isoamylase_N_E_set"/>
</dbReference>
<evidence type="ECO:0000313" key="6">
    <source>
        <dbReference type="EMBL" id="GGJ62283.1"/>
    </source>
</evidence>
<evidence type="ECO:0000256" key="2">
    <source>
        <dbReference type="ARBA" id="ARBA00022801"/>
    </source>
</evidence>
<dbReference type="SMART" id="SM00642">
    <property type="entry name" value="Aamy"/>
    <property type="match status" value="1"/>
</dbReference>
<feature type="compositionally biased region" description="Basic and acidic residues" evidence="4">
    <location>
        <begin position="477"/>
        <end position="491"/>
    </location>
</feature>
<feature type="region of interest" description="Disordered" evidence="4">
    <location>
        <begin position="477"/>
        <end position="504"/>
    </location>
</feature>
<dbReference type="Gene3D" id="2.60.40.1180">
    <property type="entry name" value="Golgi alpha-mannosidase II"/>
    <property type="match status" value="1"/>
</dbReference>
<accession>A0A917P586</accession>
<reference evidence="6" key="2">
    <citation type="submission" date="2020-09" db="EMBL/GenBank/DDBJ databases">
        <authorList>
            <person name="Sun Q."/>
            <person name="Ohkuma M."/>
        </authorList>
    </citation>
    <scope>NUCLEOTIDE SEQUENCE</scope>
    <source>
        <strain evidence="6">JCM 14371</strain>
    </source>
</reference>
<dbReference type="InterPro" id="IPR004193">
    <property type="entry name" value="Glyco_hydro_13_N"/>
</dbReference>
<dbReference type="GO" id="GO:0005980">
    <property type="term" value="P:glycogen catabolic process"/>
    <property type="evidence" value="ECO:0007669"/>
    <property type="project" value="InterPro"/>
</dbReference>
<dbReference type="Pfam" id="PF02922">
    <property type="entry name" value="CBM_48"/>
    <property type="match status" value="1"/>
</dbReference>
<proteinExistence type="inferred from homology"/>
<dbReference type="InterPro" id="IPR006047">
    <property type="entry name" value="GH13_cat_dom"/>
</dbReference>
<evidence type="ECO:0000256" key="3">
    <source>
        <dbReference type="ARBA" id="ARBA00023295"/>
    </source>
</evidence>
<dbReference type="InterPro" id="IPR017853">
    <property type="entry name" value="GH"/>
</dbReference>
<dbReference type="Proteomes" id="UP000635726">
    <property type="component" value="Unassembled WGS sequence"/>
</dbReference>
<dbReference type="RefSeq" id="WP_188960425.1">
    <property type="nucleotide sequence ID" value="NZ_BMOE01000001.1"/>
</dbReference>
<dbReference type="GO" id="GO:0004135">
    <property type="term" value="F:amylo-alpha-1,6-glucosidase activity"/>
    <property type="evidence" value="ECO:0007669"/>
    <property type="project" value="InterPro"/>
</dbReference>
<evidence type="ECO:0000313" key="7">
    <source>
        <dbReference type="Proteomes" id="UP000635726"/>
    </source>
</evidence>
<comment type="caution">
    <text evidence="6">The sequence shown here is derived from an EMBL/GenBank/DDBJ whole genome shotgun (WGS) entry which is preliminary data.</text>
</comment>
<dbReference type="PANTHER" id="PTHR43002">
    <property type="entry name" value="GLYCOGEN DEBRANCHING ENZYME"/>
    <property type="match status" value="1"/>
</dbReference>
<dbReference type="CDD" id="cd11326">
    <property type="entry name" value="AmyAc_Glg_debranch"/>
    <property type="match status" value="1"/>
</dbReference>
<evidence type="ECO:0000256" key="1">
    <source>
        <dbReference type="ARBA" id="ARBA00008061"/>
    </source>
</evidence>
<dbReference type="SUPFAM" id="SSF51011">
    <property type="entry name" value="Glycosyl hydrolase domain"/>
    <property type="match status" value="1"/>
</dbReference>
<dbReference type="SUPFAM" id="SSF81296">
    <property type="entry name" value="E set domains"/>
    <property type="match status" value="1"/>
</dbReference>
<dbReference type="NCBIfam" id="TIGR02100">
    <property type="entry name" value="glgX_debranch"/>
    <property type="match status" value="1"/>
</dbReference>
<organism evidence="6 7">
    <name type="scientific">Deinococcus aquiradiocola</name>
    <dbReference type="NCBI Taxonomy" id="393059"/>
    <lineage>
        <taxon>Bacteria</taxon>
        <taxon>Thermotogati</taxon>
        <taxon>Deinococcota</taxon>
        <taxon>Deinococci</taxon>
        <taxon>Deinococcales</taxon>
        <taxon>Deinococcaceae</taxon>
        <taxon>Deinococcus</taxon>
    </lineage>
</organism>
<name>A0A917P586_9DEIO</name>
<dbReference type="EMBL" id="BMOE01000001">
    <property type="protein sequence ID" value="GGJ62283.1"/>
    <property type="molecule type" value="Genomic_DNA"/>
</dbReference>
<evidence type="ECO:0000259" key="5">
    <source>
        <dbReference type="SMART" id="SM00642"/>
    </source>
</evidence>
<keyword evidence="3" id="KW-0326">Glycosidase</keyword>
<keyword evidence="2" id="KW-0378">Hydrolase</keyword>
<dbReference type="AlphaFoldDB" id="A0A917P586"/>
<evidence type="ECO:0000256" key="4">
    <source>
        <dbReference type="SAM" id="MobiDB-lite"/>
    </source>
</evidence>
<dbReference type="CDD" id="cd02856">
    <property type="entry name" value="E_set_GDE_Isoamylase_N"/>
    <property type="match status" value="1"/>
</dbReference>
<gene>
    <name evidence="6" type="ORF">GCM10008939_02630</name>
</gene>
<dbReference type="Gene3D" id="3.20.20.80">
    <property type="entry name" value="Glycosidases"/>
    <property type="match status" value="1"/>
</dbReference>
<dbReference type="InterPro" id="IPR011837">
    <property type="entry name" value="Glycogen_debranch_GlgX"/>
</dbReference>